<evidence type="ECO:0000313" key="2">
    <source>
        <dbReference type="EMBL" id="MDV2474186.1"/>
    </source>
</evidence>
<comment type="caution">
    <text evidence="2">The sequence shown here is derived from an EMBL/GenBank/DDBJ whole genome shotgun (WGS) entry which is preliminary data.</text>
</comment>
<accession>A0ABU3WJM6</accession>
<feature type="region of interest" description="Disordered" evidence="1">
    <location>
        <begin position="202"/>
        <end position="245"/>
    </location>
</feature>
<feature type="compositionally biased region" description="Low complexity" evidence="1">
    <location>
        <begin position="210"/>
        <end position="226"/>
    </location>
</feature>
<keyword evidence="3" id="KW-1185">Reference proteome</keyword>
<organism evidence="2 3">
    <name type="scientific">Rhodococcus zopfii</name>
    <dbReference type="NCBI Taxonomy" id="43772"/>
    <lineage>
        <taxon>Bacteria</taxon>
        <taxon>Bacillati</taxon>
        <taxon>Actinomycetota</taxon>
        <taxon>Actinomycetes</taxon>
        <taxon>Mycobacteriales</taxon>
        <taxon>Nocardiaceae</taxon>
        <taxon>Rhodococcus</taxon>
    </lineage>
</organism>
<proteinExistence type="predicted"/>
<sequence length="245" mass="23373">MYDIPGVYRWIPDSDVYAIDAIVKAGGGGGASGMSHSTTTARLCGPGGGGGGVTINSRRYGMSGLRDGVDVVVGDGGTPGAAPAAVNGAWNPGNDGGFSAFGDLLRAEGGHGGGRTVGGADPDIGRGGDGGHAVMRGGRGGSYTLAPESTSSEVIRLLAGGGGGGRGAGYNASGGAVAASAGGTSGPVGLGNWRALLASTHTSGDGGAGAPSASTAAGVGASPSGVVWGGARGEPGQRRIPWRWR</sequence>
<evidence type="ECO:0000256" key="1">
    <source>
        <dbReference type="SAM" id="MobiDB-lite"/>
    </source>
</evidence>
<reference evidence="2 3" key="1">
    <citation type="submission" date="2019-10" db="EMBL/GenBank/DDBJ databases">
        <title>Draft Genome Assembly of Rhodococcus zopfii DSM44189.</title>
        <authorList>
            <person name="Sutton J.M."/>
            <person name="Akob D.M."/>
            <person name="Bushman T.J."/>
        </authorList>
    </citation>
    <scope>NUCLEOTIDE SEQUENCE [LARGE SCALE GENOMIC DNA]</scope>
    <source>
        <strain evidence="2 3">DSM 44189</strain>
    </source>
</reference>
<evidence type="ECO:0000313" key="3">
    <source>
        <dbReference type="Proteomes" id="UP001275440"/>
    </source>
</evidence>
<dbReference type="EMBL" id="WBMO01000001">
    <property type="protein sequence ID" value="MDV2474186.1"/>
    <property type="molecule type" value="Genomic_DNA"/>
</dbReference>
<gene>
    <name evidence="2" type="ORF">F8M49_00055</name>
</gene>
<name>A0ABU3WJM6_9NOCA</name>
<evidence type="ECO:0008006" key="4">
    <source>
        <dbReference type="Google" id="ProtNLM"/>
    </source>
</evidence>
<protein>
    <recommendedName>
        <fullName evidence="4">PE-PGRS family protein</fullName>
    </recommendedName>
</protein>
<dbReference type="Proteomes" id="UP001275440">
    <property type="component" value="Unassembled WGS sequence"/>
</dbReference>